<name>A0A915PKD6_9BILA</name>
<reference evidence="3" key="1">
    <citation type="submission" date="2022-11" db="UniProtKB">
        <authorList>
            <consortium name="WormBaseParasite"/>
        </authorList>
    </citation>
    <scope>IDENTIFICATION</scope>
</reference>
<proteinExistence type="predicted"/>
<dbReference type="WBParaSite" id="sdigi.contig220.g6294.t1">
    <property type="protein sequence ID" value="sdigi.contig220.g6294.t1"/>
    <property type="gene ID" value="sdigi.contig220.g6294"/>
</dbReference>
<protein>
    <submittedName>
        <fullName evidence="3">Uncharacterized protein</fullName>
    </submittedName>
</protein>
<evidence type="ECO:0000313" key="3">
    <source>
        <dbReference type="WBParaSite" id="sdigi.contig220.g6294.t1"/>
    </source>
</evidence>
<evidence type="ECO:0000256" key="1">
    <source>
        <dbReference type="SAM" id="MobiDB-lite"/>
    </source>
</evidence>
<dbReference type="AlphaFoldDB" id="A0A915PKD6"/>
<accession>A0A915PKD6</accession>
<organism evidence="2 3">
    <name type="scientific">Setaria digitata</name>
    <dbReference type="NCBI Taxonomy" id="48799"/>
    <lineage>
        <taxon>Eukaryota</taxon>
        <taxon>Metazoa</taxon>
        <taxon>Ecdysozoa</taxon>
        <taxon>Nematoda</taxon>
        <taxon>Chromadorea</taxon>
        <taxon>Rhabditida</taxon>
        <taxon>Spirurina</taxon>
        <taxon>Spiruromorpha</taxon>
        <taxon>Filarioidea</taxon>
        <taxon>Setariidae</taxon>
        <taxon>Setaria</taxon>
    </lineage>
</organism>
<evidence type="ECO:0000313" key="2">
    <source>
        <dbReference type="Proteomes" id="UP000887581"/>
    </source>
</evidence>
<feature type="region of interest" description="Disordered" evidence="1">
    <location>
        <begin position="354"/>
        <end position="376"/>
    </location>
</feature>
<feature type="compositionally biased region" description="Basic and acidic residues" evidence="1">
    <location>
        <begin position="203"/>
        <end position="214"/>
    </location>
</feature>
<sequence>MLLHGESTIFSIEDVALDTNMTLRSALNCPVEYINKEPPILALKNYCFVIDGDLVNVDRIIENSKYWWKQTSSRVRYYLSKEMKTFYEVDALLCRGELRCAYMRRGRAASIEQIPLDKIFRVARIYSHWKTCISFRRIISDISPVTKGGIEFHGFQRRIFVQYLWRTNKLDEKQRVAREYRASKIPIASARKNDQFGASLKIARDRRGKSHEDQTSLSRTSYSFDRQNVANMKSEHYVSRISRIQKPKVRHQSHQQRILQRNVSQYSSRPDLSQKILQRNVLQQSSQPDLSQKILQRNVLQQSSQPDLSQKILQRNVLQQSSQPDLSQKILQRNVLQQSSQPDLSQKILQRNVLQQSSQPDSQPVASIDRPSRHASSIPRLQITRTRSKQRIAATSRITLPDLFDSSQPVSLAEFRKQFQKHQQKFRKK</sequence>
<keyword evidence="2" id="KW-1185">Reference proteome</keyword>
<feature type="compositionally biased region" description="Polar residues" evidence="1">
    <location>
        <begin position="354"/>
        <end position="365"/>
    </location>
</feature>
<feature type="region of interest" description="Disordered" evidence="1">
    <location>
        <begin position="203"/>
        <end position="222"/>
    </location>
</feature>
<dbReference type="Proteomes" id="UP000887581">
    <property type="component" value="Unplaced"/>
</dbReference>